<reference evidence="9 10" key="1">
    <citation type="submission" date="2016-03" db="EMBL/GenBank/DDBJ databases">
        <title>Genome sequence of Rhodococcus kyotonensis KB10.</title>
        <authorList>
            <person name="Jeong H."/>
            <person name="Hong C.E."/>
            <person name="Jo S.H."/>
            <person name="Park J.M."/>
        </authorList>
    </citation>
    <scope>NUCLEOTIDE SEQUENCE [LARGE SCALE GENOMIC DNA]</scope>
    <source>
        <strain evidence="9 10">KB10</strain>
    </source>
</reference>
<dbReference type="Proteomes" id="UP000077519">
    <property type="component" value="Unassembled WGS sequence"/>
</dbReference>
<dbReference type="InterPro" id="IPR051629">
    <property type="entry name" value="Sulfite_efflux_TDT"/>
</dbReference>
<evidence type="ECO:0000256" key="6">
    <source>
        <dbReference type="ARBA" id="ARBA00022989"/>
    </source>
</evidence>
<evidence type="ECO:0000256" key="3">
    <source>
        <dbReference type="ARBA" id="ARBA00022448"/>
    </source>
</evidence>
<feature type="transmembrane region" description="Helical" evidence="8">
    <location>
        <begin position="104"/>
        <end position="128"/>
    </location>
</feature>
<keyword evidence="4" id="KW-1003">Cell membrane</keyword>
<accession>A0A177YDB1</accession>
<feature type="transmembrane region" description="Helical" evidence="8">
    <location>
        <begin position="240"/>
        <end position="260"/>
    </location>
</feature>
<dbReference type="EMBL" id="LVHI01000019">
    <property type="protein sequence ID" value="OAK53524.1"/>
    <property type="molecule type" value="Genomic_DNA"/>
</dbReference>
<evidence type="ECO:0000313" key="9">
    <source>
        <dbReference type="EMBL" id="OAK53524.1"/>
    </source>
</evidence>
<feature type="transmembrane region" description="Helical" evidence="8">
    <location>
        <begin position="307"/>
        <end position="327"/>
    </location>
</feature>
<proteinExistence type="inferred from homology"/>
<feature type="transmembrane region" description="Helical" evidence="8">
    <location>
        <begin position="333"/>
        <end position="354"/>
    </location>
</feature>
<feature type="transmembrane region" description="Helical" evidence="8">
    <location>
        <begin position="272"/>
        <end position="295"/>
    </location>
</feature>
<evidence type="ECO:0000256" key="1">
    <source>
        <dbReference type="ARBA" id="ARBA00004651"/>
    </source>
</evidence>
<feature type="transmembrane region" description="Helical" evidence="8">
    <location>
        <begin position="71"/>
        <end position="92"/>
    </location>
</feature>
<evidence type="ECO:0000256" key="4">
    <source>
        <dbReference type="ARBA" id="ARBA00022475"/>
    </source>
</evidence>
<keyword evidence="10" id="KW-1185">Reference proteome</keyword>
<dbReference type="CDD" id="cd09320">
    <property type="entry name" value="TDT_like_2"/>
    <property type="match status" value="1"/>
</dbReference>
<evidence type="ECO:0000256" key="8">
    <source>
        <dbReference type="SAM" id="Phobius"/>
    </source>
</evidence>
<comment type="subcellular location">
    <subcellularLocation>
        <location evidence="1">Cell membrane</location>
        <topology evidence="1">Multi-pass membrane protein</topology>
    </subcellularLocation>
</comment>
<feature type="transmembrane region" description="Helical" evidence="8">
    <location>
        <begin position="134"/>
        <end position="159"/>
    </location>
</feature>
<dbReference type="PANTHER" id="PTHR31686:SF1">
    <property type="entry name" value="SULFITE EFFLUX PUMP SSU1"/>
    <property type="match status" value="1"/>
</dbReference>
<evidence type="ECO:0000256" key="7">
    <source>
        <dbReference type="ARBA" id="ARBA00023136"/>
    </source>
</evidence>
<dbReference type="GO" id="GO:0055085">
    <property type="term" value="P:transmembrane transport"/>
    <property type="evidence" value="ECO:0007669"/>
    <property type="project" value="InterPro"/>
</dbReference>
<evidence type="ECO:0008006" key="11">
    <source>
        <dbReference type="Google" id="ProtNLM"/>
    </source>
</evidence>
<dbReference type="InterPro" id="IPR004695">
    <property type="entry name" value="SLAC1/Mae1/Ssu1/TehA"/>
</dbReference>
<organism evidence="9 10">
    <name type="scientific">Rhodococcoides kyotonense</name>
    <dbReference type="NCBI Taxonomy" id="398843"/>
    <lineage>
        <taxon>Bacteria</taxon>
        <taxon>Bacillati</taxon>
        <taxon>Actinomycetota</taxon>
        <taxon>Actinomycetes</taxon>
        <taxon>Mycobacteriales</taxon>
        <taxon>Nocardiaceae</taxon>
        <taxon>Rhodococcoides</taxon>
    </lineage>
</organism>
<evidence type="ECO:0000313" key="10">
    <source>
        <dbReference type="Proteomes" id="UP000077519"/>
    </source>
</evidence>
<comment type="similarity">
    <text evidence="2">Belongs to the tellurite-resistance/dicarboxylate transporter (TDT) family.</text>
</comment>
<keyword evidence="3" id="KW-0813">Transport</keyword>
<evidence type="ECO:0000256" key="5">
    <source>
        <dbReference type="ARBA" id="ARBA00022692"/>
    </source>
</evidence>
<evidence type="ECO:0000256" key="2">
    <source>
        <dbReference type="ARBA" id="ARBA00008566"/>
    </source>
</evidence>
<dbReference type="Gene3D" id="1.50.10.150">
    <property type="entry name" value="Voltage-dependent anion channel"/>
    <property type="match status" value="1"/>
</dbReference>
<dbReference type="GO" id="GO:0005886">
    <property type="term" value="C:plasma membrane"/>
    <property type="evidence" value="ECO:0007669"/>
    <property type="project" value="UniProtKB-SubCell"/>
</dbReference>
<name>A0A177YDB1_9NOCA</name>
<protein>
    <recommendedName>
        <fullName evidence="11">C4-dicarboxylate transporter/malic acid transport protein</fullName>
    </recommendedName>
</protein>
<keyword evidence="7 8" id="KW-0472">Membrane</keyword>
<keyword evidence="5 8" id="KW-0812">Transmembrane</keyword>
<sequence length="366" mass="37881">MPLADDGGTMTAAVLADAPLGLFRDLDRPGRVLEHLTPNWFASIMGTGIVANAAATLPLHSPILHSFATVVWGVAATALVALTIAFTAHWILHVDNARGYVAHPVIGLFYGAIPMALLTVGSGTILLGKDLLGITAALWIAGTLWTIGTLAGIATVLWIPVRARGHRLPALLMPVVPPMVSATGGAILAQHIPSGTVRTAFLALCYALFALSLTLGARIMVTVCGELVHRRTPPVQAIPTIWITLGLVGQSVTAANLLAADAGSDWLHDVGVLYGVAAGAFGIVMFAVATCLTVTAARSGLRFSMTWWSFTFPVGTCVTGATALGATFGALNIVAVGLYALLVTAWAIVAWGTVRGTVSGRIFLPA</sequence>
<keyword evidence="6 8" id="KW-1133">Transmembrane helix</keyword>
<dbReference type="AlphaFoldDB" id="A0A177YDB1"/>
<feature type="transmembrane region" description="Helical" evidence="8">
    <location>
        <begin position="171"/>
        <end position="189"/>
    </location>
</feature>
<dbReference type="PANTHER" id="PTHR31686">
    <property type="match status" value="1"/>
</dbReference>
<gene>
    <name evidence="9" type="ORF">A3K89_23490</name>
</gene>
<dbReference type="InterPro" id="IPR038665">
    <property type="entry name" value="Voltage-dep_anion_channel_sf"/>
</dbReference>
<dbReference type="Pfam" id="PF03595">
    <property type="entry name" value="SLAC1"/>
    <property type="match status" value="1"/>
</dbReference>
<comment type="caution">
    <text evidence="9">The sequence shown here is derived from an EMBL/GenBank/DDBJ whole genome shotgun (WGS) entry which is preliminary data.</text>
</comment>
<feature type="transmembrane region" description="Helical" evidence="8">
    <location>
        <begin position="201"/>
        <end position="228"/>
    </location>
</feature>